<dbReference type="EMBL" id="CABDUW010003557">
    <property type="protein sequence ID" value="VTJ89407.1"/>
    <property type="molecule type" value="Genomic_DNA"/>
</dbReference>
<dbReference type="Proteomes" id="UP000335636">
    <property type="component" value="Unassembled WGS sequence"/>
</dbReference>
<evidence type="ECO:0000256" key="1">
    <source>
        <dbReference type="SAM" id="Coils"/>
    </source>
</evidence>
<dbReference type="InterPro" id="IPR036543">
    <property type="entry name" value="Guanylate-bd_C_sf"/>
</dbReference>
<dbReference type="Pfam" id="PF02841">
    <property type="entry name" value="GBP_C"/>
    <property type="match status" value="1"/>
</dbReference>
<evidence type="ECO:0000313" key="4">
    <source>
        <dbReference type="Proteomes" id="UP000335636"/>
    </source>
</evidence>
<comment type="caution">
    <text evidence="3">The sequence shown here is derived from an EMBL/GenBank/DDBJ whole genome shotgun (WGS) entry which is preliminary data.</text>
</comment>
<evidence type="ECO:0000259" key="2">
    <source>
        <dbReference type="Pfam" id="PF02841"/>
    </source>
</evidence>
<dbReference type="InterPro" id="IPR003191">
    <property type="entry name" value="Guanylate-bd/ATL_C"/>
</dbReference>
<feature type="coiled-coil region" evidence="1">
    <location>
        <begin position="8"/>
        <end position="43"/>
    </location>
</feature>
<proteinExistence type="predicted"/>
<feature type="non-terminal residue" evidence="3">
    <location>
        <position position="1"/>
    </location>
</feature>
<keyword evidence="1" id="KW-0175">Coiled coil</keyword>
<reference evidence="3" key="1">
    <citation type="submission" date="2019-04" db="EMBL/GenBank/DDBJ databases">
        <authorList>
            <person name="Alioto T."/>
            <person name="Alioto T."/>
        </authorList>
    </citation>
    <scope>NUCLEOTIDE SEQUENCE [LARGE SCALE GENOMIC DNA]</scope>
</reference>
<evidence type="ECO:0000313" key="3">
    <source>
        <dbReference type="EMBL" id="VTJ89407.1"/>
    </source>
</evidence>
<protein>
    <recommendedName>
        <fullName evidence="2">Guanylate-binding protein/Atlastin C-terminal domain-containing protein</fullName>
    </recommendedName>
</protein>
<organism evidence="3 4">
    <name type="scientific">Marmota monax</name>
    <name type="common">Woodchuck</name>
    <dbReference type="NCBI Taxonomy" id="9995"/>
    <lineage>
        <taxon>Eukaryota</taxon>
        <taxon>Metazoa</taxon>
        <taxon>Chordata</taxon>
        <taxon>Craniata</taxon>
        <taxon>Vertebrata</taxon>
        <taxon>Euteleostomi</taxon>
        <taxon>Mammalia</taxon>
        <taxon>Eutheria</taxon>
        <taxon>Euarchontoglires</taxon>
        <taxon>Glires</taxon>
        <taxon>Rodentia</taxon>
        <taxon>Sciuromorpha</taxon>
        <taxon>Sciuridae</taxon>
        <taxon>Xerinae</taxon>
        <taxon>Marmotini</taxon>
        <taxon>Marmota</taxon>
    </lineage>
</organism>
<sequence>EHIKAESAEATKKMLEEIQRKNAQIMEQKEKSYQEHVHQLTEKMQQDRAQAMGEQERTPALKFLVFDHNISVFSSSAPSQKQS</sequence>
<dbReference type="AlphaFoldDB" id="A0A5E4D599"/>
<feature type="domain" description="Guanylate-binding protein/Atlastin C-terminal" evidence="2">
    <location>
        <begin position="1"/>
        <end position="60"/>
    </location>
</feature>
<gene>
    <name evidence="3" type="ORF">MONAX_5E017605</name>
</gene>
<keyword evidence="4" id="KW-1185">Reference proteome</keyword>
<name>A0A5E4D599_MARMO</name>
<dbReference type="GO" id="GO:0003924">
    <property type="term" value="F:GTPase activity"/>
    <property type="evidence" value="ECO:0007669"/>
    <property type="project" value="InterPro"/>
</dbReference>
<dbReference type="GO" id="GO:0005525">
    <property type="term" value="F:GTP binding"/>
    <property type="evidence" value="ECO:0007669"/>
    <property type="project" value="InterPro"/>
</dbReference>
<dbReference type="Gene3D" id="1.20.1000.10">
    <property type="entry name" value="Guanylate-binding protein, C-terminal domain"/>
    <property type="match status" value="1"/>
</dbReference>
<dbReference type="SUPFAM" id="SSF48340">
    <property type="entry name" value="Interferon-induced guanylate-binding protein 1 (GBP1), C-terminal domain"/>
    <property type="match status" value="1"/>
</dbReference>
<feature type="non-terminal residue" evidence="3">
    <location>
        <position position="83"/>
    </location>
</feature>
<accession>A0A5E4D599</accession>